<dbReference type="Gene3D" id="1.50.10.130">
    <property type="entry name" value="Terpene synthase, N-terminal domain"/>
    <property type="match status" value="1"/>
</dbReference>
<dbReference type="InterPro" id="IPR008949">
    <property type="entry name" value="Isoprenoid_synthase_dom_sf"/>
</dbReference>
<dbReference type="InterPro" id="IPR005630">
    <property type="entry name" value="Terpene_synthase_metal-bd"/>
</dbReference>
<sequence length="407" mass="46966">MSAQKTLFANTGETAGMVVLPKNVFEQFTNHEGEFKETPTIDVQALLNLYEAAHLRVHGEDILEEALNFTINHLESIVTKLSNNSLKVQVTEALSHPIRKTVPRVVARKYIYIYENIEAHDDLLLKFAKLDFNMLQKLHQRELSELTSWWKDLDLANRLPYVRDKIVESYLWMLGVYFEPRYSRARKTLIKVFKMISTNDDTFDAYPIYDELVLFTNAIQRQKQDKDPLAKQIWAKGIPFKVSFFMWKLFRKKQPLDDIILRFGLQTISRCSCCRVPKPETVDHLKGSARWKPTGDGKLSVWWRKESLAAWFTDGSFMGRLRLAGIVGIAATYGINTHTSCIRDGLPSGGQHAKRTSRTPMRLRKAVEEAQKKIRERQIEIKHCYREANAIDDALAKEATTMDGEKL</sequence>
<keyword evidence="1" id="KW-0479">Metal-binding</keyword>
<dbReference type="Gene3D" id="1.10.600.10">
    <property type="entry name" value="Farnesyl Diphosphate Synthase"/>
    <property type="match status" value="1"/>
</dbReference>
<dbReference type="GO" id="GO:0000287">
    <property type="term" value="F:magnesium ion binding"/>
    <property type="evidence" value="ECO:0007669"/>
    <property type="project" value="InterPro"/>
</dbReference>
<feature type="domain" description="Terpene synthase metal-binding" evidence="3">
    <location>
        <begin position="151"/>
        <end position="224"/>
    </location>
</feature>
<dbReference type="PaxDb" id="4097-A0A1S4BT32"/>
<evidence type="ECO:0000259" key="3">
    <source>
        <dbReference type="Pfam" id="PF03936"/>
    </source>
</evidence>
<dbReference type="Pfam" id="PF03936">
    <property type="entry name" value="Terpene_synth_C"/>
    <property type="match status" value="1"/>
</dbReference>
<dbReference type="InterPro" id="IPR050148">
    <property type="entry name" value="Terpene_synthase-like"/>
</dbReference>
<dbReference type="GO" id="GO:0010333">
    <property type="term" value="F:terpene synthase activity"/>
    <property type="evidence" value="ECO:0000318"/>
    <property type="project" value="GO_Central"/>
</dbReference>
<gene>
    <name evidence="4" type="primary">LOC107811597</name>
</gene>
<accession>A0A1S4BT32</accession>
<evidence type="ECO:0000256" key="1">
    <source>
        <dbReference type="ARBA" id="ARBA00022723"/>
    </source>
</evidence>
<dbReference type="SUPFAM" id="SSF48576">
    <property type="entry name" value="Terpenoid synthases"/>
    <property type="match status" value="1"/>
</dbReference>
<dbReference type="InterPro" id="IPR008930">
    <property type="entry name" value="Terpenoid_cyclase/PrenylTrfase"/>
</dbReference>
<dbReference type="RefSeq" id="XP_016492046.1">
    <property type="nucleotide sequence ID" value="XM_016636560.1"/>
</dbReference>
<evidence type="ECO:0000259" key="2">
    <source>
        <dbReference type="Pfam" id="PF01397"/>
    </source>
</evidence>
<proteinExistence type="predicted"/>
<protein>
    <submittedName>
        <fullName evidence="4">Germacrene A synthase-like</fullName>
    </submittedName>
</protein>
<dbReference type="STRING" id="4097.A0A1S4BT32"/>
<dbReference type="AlphaFoldDB" id="A0A1S4BT32"/>
<dbReference type="InterPro" id="IPR036965">
    <property type="entry name" value="Terpene_synth_N_sf"/>
</dbReference>
<reference evidence="4" key="1">
    <citation type="submission" date="2025-08" db="UniProtKB">
        <authorList>
            <consortium name="RefSeq"/>
        </authorList>
    </citation>
    <scope>IDENTIFICATION</scope>
</reference>
<evidence type="ECO:0000313" key="4">
    <source>
        <dbReference type="RefSeq" id="XP_016492046.1"/>
    </source>
</evidence>
<dbReference type="PANTHER" id="PTHR31225:SF225">
    <property type="entry name" value="SESQUITERPENE SYNTHASE 12"/>
    <property type="match status" value="1"/>
</dbReference>
<feature type="domain" description="Terpene synthase N-terminal" evidence="2">
    <location>
        <begin position="22"/>
        <end position="94"/>
    </location>
</feature>
<dbReference type="InterPro" id="IPR001906">
    <property type="entry name" value="Terpene_synth_N"/>
</dbReference>
<dbReference type="GO" id="GO:0016114">
    <property type="term" value="P:terpenoid biosynthetic process"/>
    <property type="evidence" value="ECO:0007669"/>
    <property type="project" value="InterPro"/>
</dbReference>
<dbReference type="Pfam" id="PF01397">
    <property type="entry name" value="Terpene_synth"/>
    <property type="match status" value="1"/>
</dbReference>
<dbReference type="KEGG" id="nta:107811597"/>
<name>A0A1S4BT32_TOBAC</name>
<dbReference type="SUPFAM" id="SSF48239">
    <property type="entry name" value="Terpenoid cyclases/Protein prenyltransferases"/>
    <property type="match status" value="1"/>
</dbReference>
<dbReference type="SMR" id="A0A1S4BT32"/>
<dbReference type="GO" id="GO:0046246">
    <property type="term" value="P:terpene biosynthetic process"/>
    <property type="evidence" value="ECO:0000318"/>
    <property type="project" value="GO_Central"/>
</dbReference>
<organism evidence="4">
    <name type="scientific">Nicotiana tabacum</name>
    <name type="common">Common tobacco</name>
    <dbReference type="NCBI Taxonomy" id="4097"/>
    <lineage>
        <taxon>Eukaryota</taxon>
        <taxon>Viridiplantae</taxon>
        <taxon>Streptophyta</taxon>
        <taxon>Embryophyta</taxon>
        <taxon>Tracheophyta</taxon>
        <taxon>Spermatophyta</taxon>
        <taxon>Magnoliopsida</taxon>
        <taxon>eudicotyledons</taxon>
        <taxon>Gunneridae</taxon>
        <taxon>Pentapetalae</taxon>
        <taxon>asterids</taxon>
        <taxon>lamiids</taxon>
        <taxon>Solanales</taxon>
        <taxon>Solanaceae</taxon>
        <taxon>Nicotianoideae</taxon>
        <taxon>Nicotianeae</taxon>
        <taxon>Nicotiana</taxon>
    </lineage>
</organism>
<dbReference type="PANTHER" id="PTHR31225">
    <property type="entry name" value="OS04G0344100 PROTEIN-RELATED"/>
    <property type="match status" value="1"/>
</dbReference>
<dbReference type="OrthoDB" id="1305538at2759"/>